<dbReference type="Pfam" id="PF09423">
    <property type="entry name" value="PhoD"/>
    <property type="match status" value="1"/>
</dbReference>
<dbReference type="InterPro" id="IPR052900">
    <property type="entry name" value="Phospholipid_Metab_Enz"/>
</dbReference>
<sequence>MAKEQSINDLIHRLNEETLHKDLDRRDFLQGAGKVAGLSLGMVIAQSMGGVSVDAEEESFNSYPFTLGVASGDPLSDSVILWTRLAIDPLHGGGMPNRTISVRWEIAKDENFRQLVQRGTEMASPELAHSVHVDANGLESDTSYFFRFKVGQDYSPVGKTKTLPASGASVSSLSFAFASCQQYEHGYYTAYKHMAKEDLDLVFHLGDYIYEYGPDEYVASTGNVRTHKGPEIRSLEDYRNRHAQYRTDKDLQSAHAAFPWIVTWDDHEVENNYANDIPEKDQSVEEFVKRRIAAYQAYYEHMPLRQSSMPNGADMQLYRHFSYGDLANFYVLDTRQYRSDQANGDQSSPQTHESLDPSRTLLGDQQEQWLLDHLDQSHSHWNVLAQQIFFAKRNYGPSPEEPLYSMDGWDGYIPARQRIIDFANEKDMDNLIVLTGDVHANWSSNLLADFDDLTSRILGAEFVGTSITSGGNGADKRADTDRILKQNEHIQFFNDYRGYVRCEVTSTSWKTDYRVLPFVSQPGADVSTRASFVYEKDQSGLKEVSATVVPEGKASSSEVEEDRHHAHNRAHNKQMKKQKQPN</sequence>
<dbReference type="InterPro" id="IPR018946">
    <property type="entry name" value="PhoD-like_MPP"/>
</dbReference>
<dbReference type="CDD" id="cd07389">
    <property type="entry name" value="MPP_PhoD"/>
    <property type="match status" value="1"/>
</dbReference>
<dbReference type="AlphaFoldDB" id="A0A917B7B2"/>
<dbReference type="Gene3D" id="2.60.40.380">
    <property type="entry name" value="Purple acid phosphatase-like, N-terminal"/>
    <property type="match status" value="1"/>
</dbReference>
<dbReference type="InterPro" id="IPR032093">
    <property type="entry name" value="PhoD_N"/>
</dbReference>
<feature type="domain" description="PhoD-like phosphatase metallophosphatase" evidence="2">
    <location>
        <begin position="175"/>
        <end position="513"/>
    </location>
</feature>
<dbReference type="RefSeq" id="WP_188378152.1">
    <property type="nucleotide sequence ID" value="NZ_BMEL01000003.1"/>
</dbReference>
<dbReference type="EMBL" id="BMEL01000003">
    <property type="protein sequence ID" value="GGF27569.1"/>
    <property type="molecule type" value="Genomic_DNA"/>
</dbReference>
<evidence type="ECO:0000313" key="4">
    <source>
        <dbReference type="EMBL" id="GGF27569.1"/>
    </source>
</evidence>
<comment type="caution">
    <text evidence="4">The sequence shown here is derived from an EMBL/GenBank/DDBJ whole genome shotgun (WGS) entry which is preliminary data.</text>
</comment>
<feature type="domain" description="Phospholipase D N-terminal" evidence="3">
    <location>
        <begin position="67"/>
        <end position="162"/>
    </location>
</feature>
<dbReference type="SUPFAM" id="SSF56300">
    <property type="entry name" value="Metallo-dependent phosphatases"/>
    <property type="match status" value="1"/>
</dbReference>
<reference evidence="4" key="1">
    <citation type="journal article" date="2014" name="Int. J. Syst. Evol. Microbiol.">
        <title>Complete genome sequence of Corynebacterium casei LMG S-19264T (=DSM 44701T), isolated from a smear-ripened cheese.</title>
        <authorList>
            <consortium name="US DOE Joint Genome Institute (JGI-PGF)"/>
            <person name="Walter F."/>
            <person name="Albersmeier A."/>
            <person name="Kalinowski J."/>
            <person name="Ruckert C."/>
        </authorList>
    </citation>
    <scope>NUCLEOTIDE SEQUENCE</scope>
    <source>
        <strain evidence="4">CGMCC 1.12153</strain>
    </source>
</reference>
<dbReference type="PANTHER" id="PTHR43606">
    <property type="entry name" value="PHOSPHATASE, PUTATIVE (AFU_ORTHOLOGUE AFUA_6G08710)-RELATED"/>
    <property type="match status" value="1"/>
</dbReference>
<protein>
    <submittedName>
        <fullName evidence="4">Alkaline phosphatase D</fullName>
    </submittedName>
</protein>
<dbReference type="InterPro" id="IPR029052">
    <property type="entry name" value="Metallo-depent_PP-like"/>
</dbReference>
<evidence type="ECO:0000313" key="5">
    <source>
        <dbReference type="Proteomes" id="UP000660110"/>
    </source>
</evidence>
<dbReference type="Pfam" id="PF16655">
    <property type="entry name" value="PhoD_N"/>
    <property type="match status" value="1"/>
</dbReference>
<feature type="region of interest" description="Disordered" evidence="1">
    <location>
        <begin position="339"/>
        <end position="358"/>
    </location>
</feature>
<dbReference type="Proteomes" id="UP000660110">
    <property type="component" value="Unassembled WGS sequence"/>
</dbReference>
<organism evidence="4 5">
    <name type="scientific">Halobacillus andaensis</name>
    <dbReference type="NCBI Taxonomy" id="1176239"/>
    <lineage>
        <taxon>Bacteria</taxon>
        <taxon>Bacillati</taxon>
        <taxon>Bacillota</taxon>
        <taxon>Bacilli</taxon>
        <taxon>Bacillales</taxon>
        <taxon>Bacillaceae</taxon>
        <taxon>Halobacillus</taxon>
    </lineage>
</organism>
<accession>A0A917B7B2</accession>
<proteinExistence type="predicted"/>
<evidence type="ECO:0000259" key="2">
    <source>
        <dbReference type="Pfam" id="PF09423"/>
    </source>
</evidence>
<dbReference type="InterPro" id="IPR038607">
    <property type="entry name" value="PhoD-like_sf"/>
</dbReference>
<name>A0A917B7B2_HALAA</name>
<reference evidence="4" key="2">
    <citation type="submission" date="2020-09" db="EMBL/GenBank/DDBJ databases">
        <authorList>
            <person name="Sun Q."/>
            <person name="Zhou Y."/>
        </authorList>
    </citation>
    <scope>NUCLEOTIDE SEQUENCE</scope>
    <source>
        <strain evidence="4">CGMCC 1.12153</strain>
    </source>
</reference>
<dbReference type="Gene3D" id="3.60.21.70">
    <property type="entry name" value="PhoD-like phosphatase"/>
    <property type="match status" value="1"/>
</dbReference>
<keyword evidence="5" id="KW-1185">Reference proteome</keyword>
<evidence type="ECO:0000259" key="3">
    <source>
        <dbReference type="Pfam" id="PF16655"/>
    </source>
</evidence>
<feature type="compositionally biased region" description="Polar residues" evidence="1">
    <location>
        <begin position="339"/>
        <end position="352"/>
    </location>
</feature>
<evidence type="ECO:0000256" key="1">
    <source>
        <dbReference type="SAM" id="MobiDB-lite"/>
    </source>
</evidence>
<feature type="region of interest" description="Disordered" evidence="1">
    <location>
        <begin position="538"/>
        <end position="582"/>
    </location>
</feature>
<dbReference type="PANTHER" id="PTHR43606:SF2">
    <property type="entry name" value="ALKALINE PHOSPHATASE FAMILY PROTEIN (AFU_ORTHOLOGUE AFUA_5G03860)"/>
    <property type="match status" value="1"/>
</dbReference>
<feature type="compositionally biased region" description="Basic residues" evidence="1">
    <location>
        <begin position="565"/>
        <end position="582"/>
    </location>
</feature>
<gene>
    <name evidence="4" type="primary">phoD</name>
    <name evidence="4" type="ORF">GCM10010954_28320</name>
</gene>